<dbReference type="KEGG" id="vg:29061170"/>
<protein>
    <submittedName>
        <fullName evidence="1">Uncharacterized protein</fullName>
    </submittedName>
</protein>
<sequence>MLKSILDHNADALAALAKTEDPGARAIIADTISHAGVFDAKLPSPPPPEDPEV</sequence>
<proteinExistence type="predicted"/>
<dbReference type="GeneID" id="29061170"/>
<accession>A0A1B2AP70</accession>
<reference evidence="1 2" key="1">
    <citation type="submission" date="2016-07" db="EMBL/GenBank/DDBJ databases">
        <title>Seven bacteriophages isolated from the microbial communities of the female bladder.</title>
        <authorList>
            <person name="Malki K."/>
            <person name="Sible E."/>
            <person name="Cooper A."/>
            <person name="Garretto A."/>
            <person name="Bruder K."/>
            <person name="Putonti C."/>
        </authorList>
    </citation>
    <scope>NUCLEOTIDE SEQUENCE [LARGE SCALE GENOMIC DNA]</scope>
</reference>
<keyword evidence="2" id="KW-1185">Reference proteome</keyword>
<organism evidence="1 2">
    <name type="scientific">Escherichia phage Gluttony</name>
    <dbReference type="NCBI Taxonomy" id="1883202"/>
    <lineage>
        <taxon>Viruses</taxon>
        <taxon>Duplodnaviria</taxon>
        <taxon>Heunggongvirae</taxon>
        <taxon>Uroviricota</taxon>
        <taxon>Caudoviricetes</taxon>
        <taxon>Dhillonvirus</taxon>
        <taxon>Dhillonvirus gluttony</taxon>
    </lineage>
</organism>
<dbReference type="EMBL" id="KX534336">
    <property type="protein sequence ID" value="ANY29724.1"/>
    <property type="molecule type" value="Genomic_DNA"/>
</dbReference>
<dbReference type="Proteomes" id="UP000204116">
    <property type="component" value="Segment"/>
</dbReference>
<evidence type="ECO:0000313" key="2">
    <source>
        <dbReference type="Proteomes" id="UP000204116"/>
    </source>
</evidence>
<evidence type="ECO:0000313" key="1">
    <source>
        <dbReference type="EMBL" id="ANY29724.1"/>
    </source>
</evidence>
<name>A0A1B2AP70_9CAUD</name>
<dbReference type="RefSeq" id="YP_009291449.1">
    <property type="nucleotide sequence ID" value="NC_031113.1"/>
</dbReference>